<dbReference type="InterPro" id="IPR022346">
    <property type="entry name" value="T2SS_GspH"/>
</dbReference>
<evidence type="ECO:0000256" key="6">
    <source>
        <dbReference type="ARBA" id="ARBA00022692"/>
    </source>
</evidence>
<reference evidence="13 14" key="1">
    <citation type="submission" date="2023-10" db="EMBL/GenBank/DDBJ databases">
        <title>Noviherbaspirillum sp. CPCC 100848 genome assembly.</title>
        <authorList>
            <person name="Li X.Y."/>
            <person name="Fang X.M."/>
        </authorList>
    </citation>
    <scope>NUCLEOTIDE SEQUENCE [LARGE SCALE GENOMIC DNA]</scope>
    <source>
        <strain evidence="13 14">CPCC 100848</strain>
    </source>
</reference>
<dbReference type="SUPFAM" id="SSF54523">
    <property type="entry name" value="Pili subunits"/>
    <property type="match status" value="1"/>
</dbReference>
<dbReference type="InterPro" id="IPR012902">
    <property type="entry name" value="N_methyl_site"/>
</dbReference>
<dbReference type="Pfam" id="PF07963">
    <property type="entry name" value="N_methyl"/>
    <property type="match status" value="1"/>
</dbReference>
<evidence type="ECO:0000256" key="3">
    <source>
        <dbReference type="ARBA" id="ARBA00022475"/>
    </source>
</evidence>
<dbReference type="Pfam" id="PF12019">
    <property type="entry name" value="GspH"/>
    <property type="match status" value="1"/>
</dbReference>
<evidence type="ECO:0000256" key="2">
    <source>
        <dbReference type="ARBA" id="ARBA00021549"/>
    </source>
</evidence>
<comment type="caution">
    <text evidence="13">The sequence shown here is derived from an EMBL/GenBank/DDBJ whole genome shotgun (WGS) entry which is preliminary data.</text>
</comment>
<dbReference type="RefSeq" id="WP_326505645.1">
    <property type="nucleotide sequence ID" value="NZ_JAWIIV010000004.1"/>
</dbReference>
<evidence type="ECO:0000313" key="14">
    <source>
        <dbReference type="Proteomes" id="UP001352263"/>
    </source>
</evidence>
<dbReference type="PROSITE" id="PS00409">
    <property type="entry name" value="PROKAR_NTER_METHYL"/>
    <property type="match status" value="1"/>
</dbReference>
<evidence type="ECO:0000256" key="9">
    <source>
        <dbReference type="ARBA" id="ARBA00025772"/>
    </source>
</evidence>
<name>A0ABU6J5L9_9BURK</name>
<dbReference type="EMBL" id="JAWIIV010000004">
    <property type="protein sequence ID" value="MEC4718928.1"/>
    <property type="molecule type" value="Genomic_DNA"/>
</dbReference>
<keyword evidence="6 11" id="KW-0812">Transmembrane</keyword>
<keyword evidence="7 11" id="KW-1133">Transmembrane helix</keyword>
<keyword evidence="3" id="KW-1003">Cell membrane</keyword>
<keyword evidence="5" id="KW-0997">Cell inner membrane</keyword>
<comment type="similarity">
    <text evidence="9">Belongs to the GSP H family.</text>
</comment>
<organism evidence="13 14">
    <name type="scientific">Noviherbaspirillum album</name>
    <dbReference type="NCBI Taxonomy" id="3080276"/>
    <lineage>
        <taxon>Bacteria</taxon>
        <taxon>Pseudomonadati</taxon>
        <taxon>Pseudomonadota</taxon>
        <taxon>Betaproteobacteria</taxon>
        <taxon>Burkholderiales</taxon>
        <taxon>Oxalobacteraceae</taxon>
        <taxon>Noviherbaspirillum</taxon>
    </lineage>
</organism>
<evidence type="ECO:0000256" key="11">
    <source>
        <dbReference type="SAM" id="Phobius"/>
    </source>
</evidence>
<evidence type="ECO:0000313" key="13">
    <source>
        <dbReference type="EMBL" id="MEC4718928.1"/>
    </source>
</evidence>
<evidence type="ECO:0000256" key="10">
    <source>
        <dbReference type="ARBA" id="ARBA00030775"/>
    </source>
</evidence>
<keyword evidence="8 11" id="KW-0472">Membrane</keyword>
<feature type="domain" description="General secretion pathway GspH" evidence="12">
    <location>
        <begin position="47"/>
        <end position="180"/>
    </location>
</feature>
<comment type="subcellular location">
    <subcellularLocation>
        <location evidence="1">Cell inner membrane</location>
        <topology evidence="1">Single-pass membrane protein</topology>
    </subcellularLocation>
</comment>
<evidence type="ECO:0000256" key="7">
    <source>
        <dbReference type="ARBA" id="ARBA00022989"/>
    </source>
</evidence>
<evidence type="ECO:0000256" key="8">
    <source>
        <dbReference type="ARBA" id="ARBA00023136"/>
    </source>
</evidence>
<evidence type="ECO:0000259" key="12">
    <source>
        <dbReference type="Pfam" id="PF12019"/>
    </source>
</evidence>
<accession>A0ABU6J5L9</accession>
<evidence type="ECO:0000256" key="5">
    <source>
        <dbReference type="ARBA" id="ARBA00022519"/>
    </source>
</evidence>
<proteinExistence type="inferred from homology"/>
<dbReference type="Proteomes" id="UP001352263">
    <property type="component" value="Unassembled WGS sequence"/>
</dbReference>
<protein>
    <recommendedName>
        <fullName evidence="2">Type II secretion system protein H</fullName>
    </recommendedName>
    <alternativeName>
        <fullName evidence="10">General secretion pathway protein H</fullName>
    </alternativeName>
</protein>
<dbReference type="InterPro" id="IPR045584">
    <property type="entry name" value="Pilin-like"/>
</dbReference>
<sequence length="201" mass="20350">MNATMRSAQSGVSLIELMVSMTILMLGLALGLPSFSLWLQSAQVRTAAESIQTGLHAARTEAVRRNAVVRFSLTESNGQVAWTVGCATATTDCPAEIQKRLAAEGTPNARVGASVAAVASPAPANAYGTALAAGAALPAGVSFDGMGRVPAANVGADITRVDVINAANASARRLVVTINAFGLIRMCDPAVALSANPVGCS</sequence>
<dbReference type="Gene3D" id="3.55.40.10">
    <property type="entry name" value="minor pseudopilin epsh domain"/>
    <property type="match status" value="1"/>
</dbReference>
<evidence type="ECO:0000256" key="1">
    <source>
        <dbReference type="ARBA" id="ARBA00004377"/>
    </source>
</evidence>
<keyword evidence="14" id="KW-1185">Reference proteome</keyword>
<gene>
    <name evidence="13" type="ORF">RY831_07205</name>
</gene>
<feature type="transmembrane region" description="Helical" evidence="11">
    <location>
        <begin position="12"/>
        <end position="39"/>
    </location>
</feature>
<keyword evidence="4" id="KW-0488">Methylation</keyword>
<evidence type="ECO:0000256" key="4">
    <source>
        <dbReference type="ARBA" id="ARBA00022481"/>
    </source>
</evidence>